<accession>A0A392RIL5</accession>
<comment type="caution">
    <text evidence="1">The sequence shown here is derived from an EMBL/GenBank/DDBJ whole genome shotgun (WGS) entry which is preliminary data.</text>
</comment>
<sequence>YGGFFGGCKNVLVNGDEGGECGDRVKSISNDFRGCSGETSFPGGFRGGAGGECMVFE</sequence>
<keyword evidence="2" id="KW-1185">Reference proteome</keyword>
<feature type="non-terminal residue" evidence="1">
    <location>
        <position position="57"/>
    </location>
</feature>
<reference evidence="1 2" key="1">
    <citation type="journal article" date="2018" name="Front. Plant Sci.">
        <title>Red Clover (Trifolium pratense) and Zigzag Clover (T. medium) - A Picture of Genomic Similarities and Differences.</title>
        <authorList>
            <person name="Dluhosova J."/>
            <person name="Istvanek J."/>
            <person name="Nedelnik J."/>
            <person name="Repkova J."/>
        </authorList>
    </citation>
    <scope>NUCLEOTIDE SEQUENCE [LARGE SCALE GENOMIC DNA]</scope>
    <source>
        <strain evidence="2">cv. 10/8</strain>
        <tissue evidence="1">Leaf</tissue>
    </source>
</reference>
<evidence type="ECO:0000313" key="2">
    <source>
        <dbReference type="Proteomes" id="UP000265520"/>
    </source>
</evidence>
<dbReference type="EMBL" id="LXQA010233780">
    <property type="protein sequence ID" value="MCI36433.1"/>
    <property type="molecule type" value="Genomic_DNA"/>
</dbReference>
<dbReference type="AlphaFoldDB" id="A0A392RIL5"/>
<organism evidence="1 2">
    <name type="scientific">Trifolium medium</name>
    <dbReference type="NCBI Taxonomy" id="97028"/>
    <lineage>
        <taxon>Eukaryota</taxon>
        <taxon>Viridiplantae</taxon>
        <taxon>Streptophyta</taxon>
        <taxon>Embryophyta</taxon>
        <taxon>Tracheophyta</taxon>
        <taxon>Spermatophyta</taxon>
        <taxon>Magnoliopsida</taxon>
        <taxon>eudicotyledons</taxon>
        <taxon>Gunneridae</taxon>
        <taxon>Pentapetalae</taxon>
        <taxon>rosids</taxon>
        <taxon>fabids</taxon>
        <taxon>Fabales</taxon>
        <taxon>Fabaceae</taxon>
        <taxon>Papilionoideae</taxon>
        <taxon>50 kb inversion clade</taxon>
        <taxon>NPAAA clade</taxon>
        <taxon>Hologalegina</taxon>
        <taxon>IRL clade</taxon>
        <taxon>Trifolieae</taxon>
        <taxon>Trifolium</taxon>
    </lineage>
</organism>
<proteinExistence type="predicted"/>
<dbReference type="Proteomes" id="UP000265520">
    <property type="component" value="Unassembled WGS sequence"/>
</dbReference>
<feature type="non-terminal residue" evidence="1">
    <location>
        <position position="1"/>
    </location>
</feature>
<evidence type="ECO:0000313" key="1">
    <source>
        <dbReference type="EMBL" id="MCI36433.1"/>
    </source>
</evidence>
<protein>
    <submittedName>
        <fullName evidence="1">Uncharacterized protein</fullName>
    </submittedName>
</protein>
<name>A0A392RIL5_9FABA</name>